<protein>
    <recommendedName>
        <fullName evidence="4">Secreted protein</fullName>
    </recommendedName>
</protein>
<evidence type="ECO:0000313" key="2">
    <source>
        <dbReference type="EMBL" id="KNB51517.1"/>
    </source>
</evidence>
<dbReference type="RefSeq" id="WP_049716521.1">
    <property type="nucleotide sequence ID" value="NZ_LFXA01000009.1"/>
</dbReference>
<evidence type="ECO:0000313" key="3">
    <source>
        <dbReference type="Proteomes" id="UP000037288"/>
    </source>
</evidence>
<accession>A0A0K9XFR4</accession>
<dbReference type="Proteomes" id="UP000037288">
    <property type="component" value="Unassembled WGS sequence"/>
</dbReference>
<dbReference type="OrthoDB" id="4201075at2"/>
<proteinExistence type="predicted"/>
<comment type="caution">
    <text evidence="2">The sequence shown here is derived from an EMBL/GenBank/DDBJ whole genome shotgun (WGS) entry which is preliminary data.</text>
</comment>
<dbReference type="PATRIC" id="fig|1678637.3.peg.3044"/>
<dbReference type="EMBL" id="LFXA01000009">
    <property type="protein sequence ID" value="KNB51517.1"/>
    <property type="molecule type" value="Genomic_DNA"/>
</dbReference>
<gene>
    <name evidence="2" type="ORF">AC230_14115</name>
</gene>
<keyword evidence="3" id="KW-1185">Reference proteome</keyword>
<name>A0A0K9XFR4_9ACTN</name>
<keyword evidence="1" id="KW-0732">Signal</keyword>
<feature type="signal peptide" evidence="1">
    <location>
        <begin position="1"/>
        <end position="28"/>
    </location>
</feature>
<reference evidence="3" key="1">
    <citation type="submission" date="2015-07" db="EMBL/GenBank/DDBJ databases">
        <title>Draft genome sequence of Streptomyces sp. CMAA 1322, a bacterium isolated from Caatinga biome, from dry forest semiarid of Brazil.</title>
        <authorList>
            <person name="Santos S.N."/>
            <person name="Gacesa R."/>
            <person name="Taketani R.G."/>
            <person name="Long P.F."/>
            <person name="Melo I.S."/>
        </authorList>
    </citation>
    <scope>NUCLEOTIDE SEQUENCE [LARGE SCALE GENOMIC DNA]</scope>
    <source>
        <strain evidence="3">CMAA 1322</strain>
    </source>
</reference>
<sequence>MNSKTLRMSAAAAMAAVAFGVAAPAAHATEARAVTAQSATAAQPELTASQARQLLAAPGFSAELGREGRAAIEAVAEGETSPRVKRSAASSAGRALLNAIKKQGPKFYNAAVKAAKGGTKSFNKWVGGLSWYHPVRILISASGADVIDWVIRQLAG</sequence>
<evidence type="ECO:0000256" key="1">
    <source>
        <dbReference type="SAM" id="SignalP"/>
    </source>
</evidence>
<organism evidence="2 3">
    <name type="scientific">Streptomyces caatingaensis</name>
    <dbReference type="NCBI Taxonomy" id="1678637"/>
    <lineage>
        <taxon>Bacteria</taxon>
        <taxon>Bacillati</taxon>
        <taxon>Actinomycetota</taxon>
        <taxon>Actinomycetes</taxon>
        <taxon>Kitasatosporales</taxon>
        <taxon>Streptomycetaceae</taxon>
        <taxon>Streptomyces</taxon>
    </lineage>
</organism>
<dbReference type="STRING" id="1678637.AC230_14115"/>
<feature type="chain" id="PRO_5005532577" description="Secreted protein" evidence="1">
    <location>
        <begin position="29"/>
        <end position="156"/>
    </location>
</feature>
<dbReference type="AlphaFoldDB" id="A0A0K9XFR4"/>
<evidence type="ECO:0008006" key="4">
    <source>
        <dbReference type="Google" id="ProtNLM"/>
    </source>
</evidence>